<name>A0AAW5N3U1_9BACT</name>
<evidence type="ECO:0000313" key="2">
    <source>
        <dbReference type="EMBL" id="MCR8873370.1"/>
    </source>
</evidence>
<proteinExistence type="predicted"/>
<dbReference type="CDD" id="cd07344">
    <property type="entry name" value="M48_yhfN_like"/>
    <property type="match status" value="1"/>
</dbReference>
<protein>
    <submittedName>
        <fullName evidence="2">M48 family metallopeptidase</fullName>
    </submittedName>
</protein>
<dbReference type="AlphaFoldDB" id="A0AAW5N3U1"/>
<reference evidence="2 3" key="1">
    <citation type="submission" date="2022-08" db="EMBL/GenBank/DDBJ databases">
        <authorList>
            <person name="Zeman M."/>
            <person name="Kubasova T."/>
        </authorList>
    </citation>
    <scope>NUCLEOTIDE SEQUENCE [LARGE SCALE GENOMIC DNA]</scope>
    <source>
        <strain evidence="2 3">ET62</strain>
    </source>
</reference>
<evidence type="ECO:0000313" key="3">
    <source>
        <dbReference type="Proteomes" id="UP001204579"/>
    </source>
</evidence>
<dbReference type="PANTHER" id="PTHR30399:SF1">
    <property type="entry name" value="UTP PYROPHOSPHATASE"/>
    <property type="match status" value="1"/>
</dbReference>
<dbReference type="RefSeq" id="WP_018710060.1">
    <property type="nucleotide sequence ID" value="NZ_CALULB010000013.1"/>
</dbReference>
<dbReference type="InterPro" id="IPR002725">
    <property type="entry name" value="YgjP-like_metallopeptidase"/>
</dbReference>
<accession>A0AAW5N3U1</accession>
<dbReference type="EMBL" id="JANRHJ010000004">
    <property type="protein sequence ID" value="MCR8873370.1"/>
    <property type="molecule type" value="Genomic_DNA"/>
</dbReference>
<dbReference type="Pfam" id="PF01863">
    <property type="entry name" value="YgjP-like"/>
    <property type="match status" value="1"/>
</dbReference>
<dbReference type="PANTHER" id="PTHR30399">
    <property type="entry name" value="UNCHARACTERIZED PROTEIN YGJP"/>
    <property type="match status" value="1"/>
</dbReference>
<sequence length="234" mass="27137">MATQRILADEDFGRIVIRTRRTARNISMRVRPEGLYVVVPPFSRADKILEAIAPFRPRLLESFRKVAVRLIDFNFSIQADCFRLSLVPSRLRCFTVKEEGEEMRIYCPADTDFGRDEVQKLVRNAIVRALKRRAESFLPPLLAAWSARCGLPYRKVRITGARTRWGSCTATRTISLSCYLMLVPAHLMDYVMLHELAHTREMNHGPRFWELLDSLTDGQSHRLRAELRNFHTGF</sequence>
<keyword evidence="3" id="KW-1185">Reference proteome</keyword>
<dbReference type="Gene3D" id="3.30.2010.10">
    <property type="entry name" value="Metalloproteases ('zincins'), catalytic domain"/>
    <property type="match status" value="1"/>
</dbReference>
<gene>
    <name evidence="2" type="ORF">NW209_04940</name>
</gene>
<comment type="caution">
    <text evidence="2">The sequence shown here is derived from an EMBL/GenBank/DDBJ whole genome shotgun (WGS) entry which is preliminary data.</text>
</comment>
<dbReference type="InterPro" id="IPR053136">
    <property type="entry name" value="UTP_pyrophosphatase-like"/>
</dbReference>
<feature type="domain" description="YgjP-like metallopeptidase" evidence="1">
    <location>
        <begin position="24"/>
        <end position="227"/>
    </location>
</feature>
<dbReference type="GeneID" id="82442578"/>
<dbReference type="Proteomes" id="UP001204579">
    <property type="component" value="Unassembled WGS sequence"/>
</dbReference>
<organism evidence="2 3">
    <name type="scientific">Phocaeicola barnesiae</name>
    <dbReference type="NCBI Taxonomy" id="376804"/>
    <lineage>
        <taxon>Bacteria</taxon>
        <taxon>Pseudomonadati</taxon>
        <taxon>Bacteroidota</taxon>
        <taxon>Bacteroidia</taxon>
        <taxon>Bacteroidales</taxon>
        <taxon>Bacteroidaceae</taxon>
        <taxon>Phocaeicola</taxon>
    </lineage>
</organism>
<evidence type="ECO:0000259" key="1">
    <source>
        <dbReference type="Pfam" id="PF01863"/>
    </source>
</evidence>